<evidence type="ECO:0000313" key="2">
    <source>
        <dbReference type="EMBL" id="CAK0908898.1"/>
    </source>
</evidence>
<protein>
    <submittedName>
        <fullName evidence="2">Uncharacterized protein</fullName>
    </submittedName>
</protein>
<evidence type="ECO:0000256" key="1">
    <source>
        <dbReference type="SAM" id="MobiDB-lite"/>
    </source>
</evidence>
<evidence type="ECO:0000313" key="3">
    <source>
        <dbReference type="Proteomes" id="UP001189429"/>
    </source>
</evidence>
<dbReference type="EMBL" id="CAUYUJ010022093">
    <property type="protein sequence ID" value="CAK0908898.1"/>
    <property type="molecule type" value="Genomic_DNA"/>
</dbReference>
<organism evidence="2 3">
    <name type="scientific">Prorocentrum cordatum</name>
    <dbReference type="NCBI Taxonomy" id="2364126"/>
    <lineage>
        <taxon>Eukaryota</taxon>
        <taxon>Sar</taxon>
        <taxon>Alveolata</taxon>
        <taxon>Dinophyceae</taxon>
        <taxon>Prorocentrales</taxon>
        <taxon>Prorocentraceae</taxon>
        <taxon>Prorocentrum</taxon>
    </lineage>
</organism>
<sequence length="176" mass="19773">MASGDHQVFSTNERTHVKKLGLRNQAAQITAMNALYSHSSTGSLQHDHLRRLQRALDSADEAGRTAGASPVHHLDVKGRLAQDPIVGAPRQVRKSRQNESTEPQWRLQRGKWVYDDGERYVPPGWDGLSSAEASAQFWEDEQAKKKAKPYRNGVAIEGRMRGWQRRNPSGGFFSEL</sequence>
<name>A0ABN9YDU1_9DINO</name>
<comment type="caution">
    <text evidence="2">The sequence shown here is derived from an EMBL/GenBank/DDBJ whole genome shotgun (WGS) entry which is preliminary data.</text>
</comment>
<accession>A0ABN9YDU1</accession>
<gene>
    <name evidence="2" type="ORF">PCOR1329_LOCUS83462</name>
</gene>
<feature type="region of interest" description="Disordered" evidence="1">
    <location>
        <begin position="60"/>
        <end position="104"/>
    </location>
</feature>
<keyword evidence="3" id="KW-1185">Reference proteome</keyword>
<dbReference type="Proteomes" id="UP001189429">
    <property type="component" value="Unassembled WGS sequence"/>
</dbReference>
<reference evidence="2" key="1">
    <citation type="submission" date="2023-10" db="EMBL/GenBank/DDBJ databases">
        <authorList>
            <person name="Chen Y."/>
            <person name="Shah S."/>
            <person name="Dougan E. K."/>
            <person name="Thang M."/>
            <person name="Chan C."/>
        </authorList>
    </citation>
    <scope>NUCLEOTIDE SEQUENCE [LARGE SCALE GENOMIC DNA]</scope>
</reference>
<proteinExistence type="predicted"/>